<evidence type="ECO:0000256" key="3">
    <source>
        <dbReference type="ARBA" id="ARBA00022989"/>
    </source>
</evidence>
<dbReference type="GO" id="GO:0050291">
    <property type="term" value="F:sphingosine N-acyltransferase activity"/>
    <property type="evidence" value="ECO:0007669"/>
    <property type="project" value="InterPro"/>
</dbReference>
<dbReference type="PANTHER" id="PTHR12560">
    <property type="entry name" value="LONGEVITY ASSURANCE FACTOR 1 LAG1"/>
    <property type="match status" value="1"/>
</dbReference>
<dbReference type="GO" id="GO:0046513">
    <property type="term" value="P:ceramide biosynthetic process"/>
    <property type="evidence" value="ECO:0007669"/>
    <property type="project" value="InterPro"/>
</dbReference>
<dbReference type="EMBL" id="JNBS01001122">
    <property type="protein sequence ID" value="OQS02487.1"/>
    <property type="molecule type" value="Genomic_DNA"/>
</dbReference>
<feature type="transmembrane region" description="Helical" evidence="6">
    <location>
        <begin position="279"/>
        <end position="300"/>
    </location>
</feature>
<feature type="domain" description="TLC" evidence="7">
    <location>
        <begin position="82"/>
        <end position="308"/>
    </location>
</feature>
<dbReference type="GO" id="GO:0005783">
    <property type="term" value="C:endoplasmic reticulum"/>
    <property type="evidence" value="ECO:0007669"/>
    <property type="project" value="TreeGrafter"/>
</dbReference>
<comment type="caution">
    <text evidence="8">The sequence shown here is derived from an EMBL/GenBank/DDBJ whole genome shotgun (WGS) entry which is preliminary data.</text>
</comment>
<dbReference type="STRING" id="74557.A0A1V9ZWW3"/>
<evidence type="ECO:0000313" key="8">
    <source>
        <dbReference type="EMBL" id="OQS02487.1"/>
    </source>
</evidence>
<dbReference type="PROSITE" id="PS50922">
    <property type="entry name" value="TLC"/>
    <property type="match status" value="1"/>
</dbReference>
<proteinExistence type="predicted"/>
<gene>
    <name evidence="8" type="ORF">THRCLA_05131</name>
</gene>
<comment type="subcellular location">
    <subcellularLocation>
        <location evidence="1">Membrane</location>
        <topology evidence="1">Multi-pass membrane protein</topology>
    </subcellularLocation>
</comment>
<evidence type="ECO:0000256" key="2">
    <source>
        <dbReference type="ARBA" id="ARBA00022692"/>
    </source>
</evidence>
<accession>A0A1V9ZWW3</accession>
<evidence type="ECO:0000256" key="4">
    <source>
        <dbReference type="ARBA" id="ARBA00023136"/>
    </source>
</evidence>
<dbReference type="Pfam" id="PF03798">
    <property type="entry name" value="TRAM_LAG1_CLN8"/>
    <property type="match status" value="1"/>
</dbReference>
<dbReference type="OrthoDB" id="537032at2759"/>
<dbReference type="PANTHER" id="PTHR12560:SF67">
    <property type="entry name" value="TLC DOMAIN-CONTAINING PROTEIN"/>
    <property type="match status" value="1"/>
</dbReference>
<feature type="transmembrane region" description="Helical" evidence="6">
    <location>
        <begin position="132"/>
        <end position="150"/>
    </location>
</feature>
<dbReference type="SMART" id="SM00724">
    <property type="entry name" value="TLC"/>
    <property type="match status" value="1"/>
</dbReference>
<feature type="transmembrane region" description="Helical" evidence="6">
    <location>
        <begin position="218"/>
        <end position="236"/>
    </location>
</feature>
<feature type="transmembrane region" description="Helical" evidence="6">
    <location>
        <begin position="37"/>
        <end position="56"/>
    </location>
</feature>
<evidence type="ECO:0000259" key="7">
    <source>
        <dbReference type="PROSITE" id="PS50922"/>
    </source>
</evidence>
<keyword evidence="2 5" id="KW-0812">Transmembrane</keyword>
<feature type="transmembrane region" description="Helical" evidence="6">
    <location>
        <begin position="170"/>
        <end position="197"/>
    </location>
</feature>
<dbReference type="GO" id="GO:0016020">
    <property type="term" value="C:membrane"/>
    <property type="evidence" value="ECO:0007669"/>
    <property type="project" value="UniProtKB-SubCell"/>
</dbReference>
<evidence type="ECO:0000256" key="6">
    <source>
        <dbReference type="SAM" id="Phobius"/>
    </source>
</evidence>
<dbReference type="AlphaFoldDB" id="A0A1V9ZWW3"/>
<keyword evidence="3 6" id="KW-1133">Transmembrane helix</keyword>
<keyword evidence="4 5" id="KW-0472">Membrane</keyword>
<reference evidence="8 9" key="1">
    <citation type="journal article" date="2014" name="Genome Biol. Evol.">
        <title>The secreted proteins of Achlya hypogyna and Thraustotheca clavata identify the ancestral oomycete secretome and reveal gene acquisitions by horizontal gene transfer.</title>
        <authorList>
            <person name="Misner I."/>
            <person name="Blouin N."/>
            <person name="Leonard G."/>
            <person name="Richards T.A."/>
            <person name="Lane C.E."/>
        </authorList>
    </citation>
    <scope>NUCLEOTIDE SEQUENCE [LARGE SCALE GENOMIC DNA]</scope>
    <source>
        <strain evidence="8 9">ATCC 34112</strain>
    </source>
</reference>
<sequence length="334" mass="38952">MVLSLSLEDLMHKALVFIYFTLVGLVLFTLDQQYLPLLLLFIVFVAIFIHVVKTFFGMTGTWFSKTYLQHLGNPLRKKTALKKFCDQGWFLALHMSLSLADLFVLKDETWWHDTKTCWDSTSPNGAFKENRFAVHALYVFQLGMYIYVGFSCEYLEVHRKDHLVMMGHHVVTIALIIWSYAVGYLPIGVIIMFLHDVSDIPLDMLKMVNYLKMEDRKGWFVTEILFVITLIEWIYFRVYLFPTKLMNSTIYELRYSCMPPEAAADLTILFPHPGPTHWFWFNLLFISLYMLHIWWTFLLIRILIGVLTVGANSVSKEEYEGASSDSDVDAKKSN</sequence>
<organism evidence="8 9">
    <name type="scientific">Thraustotheca clavata</name>
    <dbReference type="NCBI Taxonomy" id="74557"/>
    <lineage>
        <taxon>Eukaryota</taxon>
        <taxon>Sar</taxon>
        <taxon>Stramenopiles</taxon>
        <taxon>Oomycota</taxon>
        <taxon>Saprolegniomycetes</taxon>
        <taxon>Saprolegniales</taxon>
        <taxon>Achlyaceae</taxon>
        <taxon>Thraustotheca</taxon>
    </lineage>
</organism>
<evidence type="ECO:0000256" key="1">
    <source>
        <dbReference type="ARBA" id="ARBA00004141"/>
    </source>
</evidence>
<dbReference type="InterPro" id="IPR016439">
    <property type="entry name" value="Lag1/Lac1-like"/>
</dbReference>
<name>A0A1V9ZWW3_9STRA</name>
<protein>
    <recommendedName>
        <fullName evidence="7">TLC domain-containing protein</fullName>
    </recommendedName>
</protein>
<evidence type="ECO:0000256" key="5">
    <source>
        <dbReference type="PROSITE-ProRule" id="PRU00205"/>
    </source>
</evidence>
<evidence type="ECO:0000313" key="9">
    <source>
        <dbReference type="Proteomes" id="UP000243217"/>
    </source>
</evidence>
<dbReference type="InterPro" id="IPR006634">
    <property type="entry name" value="TLC-dom"/>
</dbReference>
<keyword evidence="9" id="KW-1185">Reference proteome</keyword>
<dbReference type="Proteomes" id="UP000243217">
    <property type="component" value="Unassembled WGS sequence"/>
</dbReference>
<feature type="transmembrane region" description="Helical" evidence="6">
    <location>
        <begin position="12"/>
        <end position="30"/>
    </location>
</feature>